<gene>
    <name evidence="3" type="ORF">ACFPP6_23010</name>
</gene>
<feature type="transmembrane region" description="Helical" evidence="1">
    <location>
        <begin position="62"/>
        <end position="83"/>
    </location>
</feature>
<feature type="transmembrane region" description="Helical" evidence="1">
    <location>
        <begin position="20"/>
        <end position="42"/>
    </location>
</feature>
<dbReference type="RefSeq" id="WP_382045481.1">
    <property type="nucleotide sequence ID" value="NZ_JBHSKJ010000013.1"/>
</dbReference>
<dbReference type="Pfam" id="PF10756">
    <property type="entry name" value="bPH_6"/>
    <property type="match status" value="1"/>
</dbReference>
<accession>A0ABW0A4G9</accession>
<evidence type="ECO:0000313" key="4">
    <source>
        <dbReference type="Proteomes" id="UP001596222"/>
    </source>
</evidence>
<feature type="domain" description="Low molecular weight protein antigen 6 PH" evidence="2">
    <location>
        <begin position="88"/>
        <end position="145"/>
    </location>
</feature>
<dbReference type="EMBL" id="JBHSKJ010000013">
    <property type="protein sequence ID" value="MFC5147546.1"/>
    <property type="molecule type" value="Genomic_DNA"/>
</dbReference>
<keyword evidence="4" id="KW-1185">Reference proteome</keyword>
<keyword evidence="1" id="KW-0472">Membrane</keyword>
<name>A0ABW0A4G9_9ACTN</name>
<keyword evidence="1" id="KW-1133">Transmembrane helix</keyword>
<organism evidence="3 4">
    <name type="scientific">Streptomyces aureoversilis</name>
    <dbReference type="NCBI Taxonomy" id="67277"/>
    <lineage>
        <taxon>Bacteria</taxon>
        <taxon>Bacillati</taxon>
        <taxon>Actinomycetota</taxon>
        <taxon>Actinomycetes</taxon>
        <taxon>Kitasatosporales</taxon>
        <taxon>Streptomycetaceae</taxon>
        <taxon>Streptomyces</taxon>
    </lineage>
</organism>
<comment type="caution">
    <text evidence="3">The sequence shown here is derived from an EMBL/GenBank/DDBJ whole genome shotgun (WGS) entry which is preliminary data.</text>
</comment>
<evidence type="ECO:0000313" key="3">
    <source>
        <dbReference type="EMBL" id="MFC5147546.1"/>
    </source>
</evidence>
<evidence type="ECO:0000259" key="2">
    <source>
        <dbReference type="Pfam" id="PF10756"/>
    </source>
</evidence>
<proteinExistence type="predicted"/>
<keyword evidence="1" id="KW-0812">Transmembrane</keyword>
<sequence>MDVNEYRIVVSKAQWVGMSLMTLCGVLCLLWVTFGLGWAHYLGHWDGSVRQGSVANYPSPDLMLAFGILMLGLTPFSALAFIWRTWTTPDGIRTRGIFRRRFIPWQDIASIDVTKHGGYSPHSYYHLQVRLHSGRRLCLPGLQDRFEDTLTAPRTEIVTRWKAAHLAGDWQEAS</sequence>
<protein>
    <submittedName>
        <fullName evidence="3">PH domain-containing protein</fullName>
    </submittedName>
</protein>
<reference evidence="4" key="1">
    <citation type="journal article" date="2019" name="Int. J. Syst. Evol. Microbiol.">
        <title>The Global Catalogue of Microorganisms (GCM) 10K type strain sequencing project: providing services to taxonomists for standard genome sequencing and annotation.</title>
        <authorList>
            <consortium name="The Broad Institute Genomics Platform"/>
            <consortium name="The Broad Institute Genome Sequencing Center for Infectious Disease"/>
            <person name="Wu L."/>
            <person name="Ma J."/>
        </authorList>
    </citation>
    <scope>NUCLEOTIDE SEQUENCE [LARGE SCALE GENOMIC DNA]</scope>
    <source>
        <strain evidence="4">CGMCC 4.1641</strain>
    </source>
</reference>
<dbReference type="InterPro" id="IPR019692">
    <property type="entry name" value="CFP-6_PH"/>
</dbReference>
<evidence type="ECO:0000256" key="1">
    <source>
        <dbReference type="SAM" id="Phobius"/>
    </source>
</evidence>
<dbReference type="Proteomes" id="UP001596222">
    <property type="component" value="Unassembled WGS sequence"/>
</dbReference>